<dbReference type="PANTHER" id="PTHR43156:SF2">
    <property type="entry name" value="STAGE II SPORULATION PROTEIN E"/>
    <property type="match status" value="1"/>
</dbReference>
<keyword evidence="1" id="KW-0378">Hydrolase</keyword>
<dbReference type="Proteomes" id="UP000273778">
    <property type="component" value="Chromosome"/>
</dbReference>
<dbReference type="SMART" id="SM00331">
    <property type="entry name" value="PP2C_SIG"/>
    <property type="match status" value="1"/>
</dbReference>
<dbReference type="Pfam" id="PF07228">
    <property type="entry name" value="SpoIIE"/>
    <property type="match status" value="1"/>
</dbReference>
<dbReference type="AlphaFoldDB" id="A0A3N4DWR8"/>
<dbReference type="InterPro" id="IPR011006">
    <property type="entry name" value="CheY-like_superfamily"/>
</dbReference>
<dbReference type="SUPFAM" id="SSF52172">
    <property type="entry name" value="CheY-like"/>
    <property type="match status" value="1"/>
</dbReference>
<dbReference type="PANTHER" id="PTHR43156">
    <property type="entry name" value="STAGE II SPORULATION PROTEIN E-RELATED"/>
    <property type="match status" value="1"/>
</dbReference>
<dbReference type="GO" id="GO:0016791">
    <property type="term" value="F:phosphatase activity"/>
    <property type="evidence" value="ECO:0007669"/>
    <property type="project" value="TreeGrafter"/>
</dbReference>
<sequence length="435" mass="48855">MNLAKLTHTINILLAEDSTSERLFIASLLELLQVEDCNIVLHQCIDGQQALSLCENQPIDLLISDWRMPKLTGIAVCEILKQTDSPPYILLLTGNNATDDLIYALESGADDYLAKPFEPKVLKMRVIAAIRLIKAQQIMKAQNNALNQAFHKTQKLLDQKKSELKQAAQLQHALLPDKRFTLENWQVNHYFAAANELAGDMFQCFTIDGQWIGFFLIDVSGHGAGAAMQSFALAQSLNPSRVDWHQSPAILMDYINQVFSDPCQHGQFATMIIGKINSKSGQYEMCNAGHPQPFLISQHRCESLDIPSSLPIGIDENTQYIDCQGHLADDEHLMIFSDGIYEINHPKLGMFGLERLKTLCMVNHAISGDAMIHRIRHALSMWQQGEAQDDMSLMLFSNRLWHQKKSVEHQKSHNQQSHQANKAVNSSGSISDKMP</sequence>
<proteinExistence type="predicted"/>
<dbReference type="InterPro" id="IPR052016">
    <property type="entry name" value="Bact_Sigma-Reg"/>
</dbReference>
<feature type="modified residue" description="4-aspartylphosphate" evidence="2">
    <location>
        <position position="65"/>
    </location>
</feature>
<gene>
    <name evidence="6" type="ORF">EGC77_15060</name>
    <name evidence="5" type="ORF">EGC80_12950</name>
</gene>
<feature type="region of interest" description="Disordered" evidence="3">
    <location>
        <begin position="405"/>
        <end position="435"/>
    </location>
</feature>
<evidence type="ECO:0000256" key="3">
    <source>
        <dbReference type="SAM" id="MobiDB-lite"/>
    </source>
</evidence>
<dbReference type="Proteomes" id="UP000278855">
    <property type="component" value="Unassembled WGS sequence"/>
</dbReference>
<dbReference type="RefSeq" id="WP_124013381.1">
    <property type="nucleotide sequence ID" value="NZ_CP034073.1"/>
</dbReference>
<protein>
    <submittedName>
        <fullName evidence="6">Fused response regulator/phosphatase</fullName>
    </submittedName>
</protein>
<dbReference type="InterPro" id="IPR001932">
    <property type="entry name" value="PPM-type_phosphatase-like_dom"/>
</dbReference>
<organism evidence="6 8">
    <name type="scientific">Shewanella psychromarinicola</name>
    <dbReference type="NCBI Taxonomy" id="2487742"/>
    <lineage>
        <taxon>Bacteria</taxon>
        <taxon>Pseudomonadati</taxon>
        <taxon>Pseudomonadota</taxon>
        <taxon>Gammaproteobacteria</taxon>
        <taxon>Alteromonadales</taxon>
        <taxon>Shewanellaceae</taxon>
        <taxon>Shewanella</taxon>
    </lineage>
</organism>
<dbReference type="Pfam" id="PF00072">
    <property type="entry name" value="Response_reg"/>
    <property type="match status" value="1"/>
</dbReference>
<dbReference type="KEGG" id="spsr:EGC80_12950"/>
<dbReference type="Gene3D" id="3.40.50.2300">
    <property type="match status" value="1"/>
</dbReference>
<keyword evidence="7" id="KW-1185">Reference proteome</keyword>
<dbReference type="Gene3D" id="3.60.40.10">
    <property type="entry name" value="PPM-type phosphatase domain"/>
    <property type="match status" value="1"/>
</dbReference>
<evidence type="ECO:0000313" key="7">
    <source>
        <dbReference type="Proteomes" id="UP000273778"/>
    </source>
</evidence>
<reference evidence="5 7" key="1">
    <citation type="submission" date="2018-11" db="EMBL/GenBank/DDBJ databases">
        <title>Shewanella sp. M2.</title>
        <authorList>
            <person name="Hwang Y.J."/>
            <person name="Hwang C.Y."/>
        </authorList>
    </citation>
    <scope>NUCLEOTIDE SEQUENCE [LARGE SCALE GENOMIC DNA]</scope>
    <source>
        <strain evidence="5 7">M2</strain>
    </source>
</reference>
<dbReference type="PROSITE" id="PS50110">
    <property type="entry name" value="RESPONSE_REGULATORY"/>
    <property type="match status" value="1"/>
</dbReference>
<keyword evidence="2" id="KW-0597">Phosphoprotein</keyword>
<feature type="domain" description="Response regulatory" evidence="4">
    <location>
        <begin position="11"/>
        <end position="130"/>
    </location>
</feature>
<dbReference type="GO" id="GO:0000160">
    <property type="term" value="P:phosphorelay signal transduction system"/>
    <property type="evidence" value="ECO:0007669"/>
    <property type="project" value="InterPro"/>
</dbReference>
<dbReference type="InterPro" id="IPR001789">
    <property type="entry name" value="Sig_transdc_resp-reg_receiver"/>
</dbReference>
<dbReference type="OrthoDB" id="9811749at2"/>
<accession>A0A3N4DWR8</accession>
<evidence type="ECO:0000313" key="6">
    <source>
        <dbReference type="EMBL" id="RPA30373.1"/>
    </source>
</evidence>
<dbReference type="CDD" id="cd17574">
    <property type="entry name" value="REC_OmpR"/>
    <property type="match status" value="1"/>
</dbReference>
<evidence type="ECO:0000313" key="8">
    <source>
        <dbReference type="Proteomes" id="UP000278855"/>
    </source>
</evidence>
<evidence type="ECO:0000256" key="1">
    <source>
        <dbReference type="ARBA" id="ARBA00022801"/>
    </source>
</evidence>
<dbReference type="EMBL" id="RKKB01000007">
    <property type="protein sequence ID" value="RPA30373.1"/>
    <property type="molecule type" value="Genomic_DNA"/>
</dbReference>
<evidence type="ECO:0000313" key="5">
    <source>
        <dbReference type="EMBL" id="AZG35704.1"/>
    </source>
</evidence>
<dbReference type="EMBL" id="CP034073">
    <property type="protein sequence ID" value="AZG35704.1"/>
    <property type="molecule type" value="Genomic_DNA"/>
</dbReference>
<dbReference type="InterPro" id="IPR036457">
    <property type="entry name" value="PPM-type-like_dom_sf"/>
</dbReference>
<feature type="compositionally biased region" description="Polar residues" evidence="3">
    <location>
        <begin position="413"/>
        <end position="435"/>
    </location>
</feature>
<evidence type="ECO:0000259" key="4">
    <source>
        <dbReference type="PROSITE" id="PS50110"/>
    </source>
</evidence>
<evidence type="ECO:0000256" key="2">
    <source>
        <dbReference type="PROSITE-ProRule" id="PRU00169"/>
    </source>
</evidence>
<dbReference type="SMART" id="SM00448">
    <property type="entry name" value="REC"/>
    <property type="match status" value="1"/>
</dbReference>
<reference evidence="8" key="2">
    <citation type="submission" date="2018-11" db="EMBL/GenBank/DDBJ databases">
        <title>Shewanella sp. R106.</title>
        <authorList>
            <person name="Hwang Y.J."/>
            <person name="Hwang C.Y."/>
        </authorList>
    </citation>
    <scope>NUCLEOTIDE SEQUENCE [LARGE SCALE GENOMIC DNA]</scope>
    <source>
        <strain evidence="8">R106</strain>
    </source>
</reference>
<name>A0A3N4DWR8_9GAMM</name>
<reference evidence="6" key="3">
    <citation type="submission" date="2018-11" db="EMBL/GenBank/DDBJ databases">
        <authorList>
            <person name="Hwang Y.J."/>
            <person name="Hwang C.Y."/>
        </authorList>
    </citation>
    <scope>NUCLEOTIDE SEQUENCE</scope>
    <source>
        <strain evidence="6">R106</strain>
    </source>
</reference>